<dbReference type="PROSITE" id="PS00455">
    <property type="entry name" value="AMP_BINDING"/>
    <property type="match status" value="1"/>
</dbReference>
<dbReference type="Pfam" id="PF22953">
    <property type="entry name" value="SpnB_Rossmann"/>
    <property type="match status" value="2"/>
</dbReference>
<dbReference type="InterPro" id="IPR032821">
    <property type="entry name" value="PKS_assoc"/>
</dbReference>
<dbReference type="SMART" id="SM00827">
    <property type="entry name" value="PKS_AT"/>
    <property type="match status" value="2"/>
</dbReference>
<dbReference type="InterPro" id="IPR049900">
    <property type="entry name" value="PKS_mFAS_DH"/>
</dbReference>
<dbReference type="CDD" id="cd05931">
    <property type="entry name" value="FAAL"/>
    <property type="match status" value="1"/>
</dbReference>
<dbReference type="CDD" id="cd00833">
    <property type="entry name" value="PKS"/>
    <property type="match status" value="2"/>
</dbReference>
<dbReference type="Pfam" id="PF00668">
    <property type="entry name" value="Condensation"/>
    <property type="match status" value="1"/>
</dbReference>
<comment type="cofactor">
    <cofactor evidence="1">
        <name>pantetheine 4'-phosphate</name>
        <dbReference type="ChEBI" id="CHEBI:47942"/>
    </cofactor>
</comment>
<dbReference type="SMART" id="SM00822">
    <property type="entry name" value="PKS_KR"/>
    <property type="match status" value="2"/>
</dbReference>
<evidence type="ECO:0000256" key="1">
    <source>
        <dbReference type="ARBA" id="ARBA00001957"/>
    </source>
</evidence>
<dbReference type="FunFam" id="3.40.50.720:FF:000209">
    <property type="entry name" value="Polyketide synthase Pks12"/>
    <property type="match status" value="1"/>
</dbReference>
<evidence type="ECO:0000313" key="18">
    <source>
        <dbReference type="EMBL" id="RMI33426.1"/>
    </source>
</evidence>
<feature type="domain" description="PKS/mFAS DH" evidence="17">
    <location>
        <begin position="1624"/>
        <end position="1892"/>
    </location>
</feature>
<dbReference type="Gene3D" id="3.40.50.12780">
    <property type="entry name" value="N-terminal domain of ligase-like"/>
    <property type="match status" value="1"/>
</dbReference>
<dbReference type="GO" id="GO:0016491">
    <property type="term" value="F:oxidoreductase activity"/>
    <property type="evidence" value="ECO:0007669"/>
    <property type="project" value="InterPro"/>
</dbReference>
<dbReference type="Pfam" id="PF13602">
    <property type="entry name" value="ADH_zinc_N_2"/>
    <property type="match status" value="1"/>
</dbReference>
<feature type="region of interest" description="Disordered" evidence="14">
    <location>
        <begin position="560"/>
        <end position="614"/>
    </location>
</feature>
<dbReference type="InterPro" id="IPR042104">
    <property type="entry name" value="PKS_dehydratase_sf"/>
</dbReference>
<feature type="domain" description="Carrier" evidence="15">
    <location>
        <begin position="4390"/>
        <end position="4468"/>
    </location>
</feature>
<keyword evidence="5" id="KW-0597">Phosphoprotein</keyword>
<evidence type="ECO:0000256" key="6">
    <source>
        <dbReference type="ARBA" id="ARBA00022598"/>
    </source>
</evidence>
<dbReference type="FunFam" id="3.40.366.10:FF:000002">
    <property type="entry name" value="Probable polyketide synthase 2"/>
    <property type="match status" value="2"/>
</dbReference>
<evidence type="ECO:0000256" key="9">
    <source>
        <dbReference type="ARBA" id="ARBA00022832"/>
    </source>
</evidence>
<dbReference type="InterPro" id="IPR049552">
    <property type="entry name" value="PKS_DH_N"/>
</dbReference>
<dbReference type="Gene3D" id="3.30.70.3290">
    <property type="match status" value="2"/>
</dbReference>
<dbReference type="InterPro" id="IPR014043">
    <property type="entry name" value="Acyl_transferase_dom"/>
</dbReference>
<dbReference type="Pfam" id="PF08659">
    <property type="entry name" value="KR"/>
    <property type="match status" value="2"/>
</dbReference>
<dbReference type="InterPro" id="IPR016039">
    <property type="entry name" value="Thiolase-like"/>
</dbReference>
<feature type="region of interest" description="Disordered" evidence="14">
    <location>
        <begin position="4918"/>
        <end position="4978"/>
    </location>
</feature>
<dbReference type="SUPFAM" id="SSF47336">
    <property type="entry name" value="ACP-like"/>
    <property type="match status" value="3"/>
</dbReference>
<dbReference type="InterPro" id="IPR036412">
    <property type="entry name" value="HAD-like_sf"/>
</dbReference>
<dbReference type="InterPro" id="IPR006162">
    <property type="entry name" value="Ppantetheine_attach_site"/>
</dbReference>
<dbReference type="InterPro" id="IPR045851">
    <property type="entry name" value="AMP-bd_C_sf"/>
</dbReference>
<dbReference type="InterPro" id="IPR049551">
    <property type="entry name" value="PKS_DH_C"/>
</dbReference>
<dbReference type="InterPro" id="IPR036514">
    <property type="entry name" value="SGNH_hydro_sf"/>
</dbReference>
<dbReference type="NCBIfam" id="TIGR01686">
    <property type="entry name" value="FkbH"/>
    <property type="match status" value="1"/>
</dbReference>
<dbReference type="SUPFAM" id="SSF53901">
    <property type="entry name" value="Thiolase-like"/>
    <property type="match status" value="2"/>
</dbReference>
<dbReference type="GO" id="GO:0004312">
    <property type="term" value="F:fatty acid synthase activity"/>
    <property type="evidence" value="ECO:0007669"/>
    <property type="project" value="TreeGrafter"/>
</dbReference>
<dbReference type="GO" id="GO:0016874">
    <property type="term" value="F:ligase activity"/>
    <property type="evidence" value="ECO:0007669"/>
    <property type="project" value="UniProtKB-KW"/>
</dbReference>
<dbReference type="InterPro" id="IPR020843">
    <property type="entry name" value="ER"/>
</dbReference>
<dbReference type="PROSITE" id="PS52004">
    <property type="entry name" value="KS3_2"/>
    <property type="match status" value="2"/>
</dbReference>
<dbReference type="InterPro" id="IPR013968">
    <property type="entry name" value="PKS_KR"/>
</dbReference>
<dbReference type="InterPro" id="IPR016036">
    <property type="entry name" value="Malonyl_transacylase_ACP-bd"/>
</dbReference>
<dbReference type="Gene3D" id="3.40.47.10">
    <property type="match status" value="2"/>
</dbReference>
<dbReference type="RefSeq" id="WP_122187623.1">
    <property type="nucleotide sequence ID" value="NZ_RFFH01000003.1"/>
</dbReference>
<dbReference type="InterPro" id="IPR025110">
    <property type="entry name" value="AMP-bd_C"/>
</dbReference>
<dbReference type="Pfam" id="PF14765">
    <property type="entry name" value="PS-DH"/>
    <property type="match status" value="2"/>
</dbReference>
<keyword evidence="12" id="KW-0012">Acyltransferase</keyword>
<feature type="domain" description="Ketosynthase family 3 (KS3)" evidence="16">
    <location>
        <begin position="2754"/>
        <end position="3181"/>
    </location>
</feature>
<gene>
    <name evidence="18" type="ORF">EBN03_09770</name>
</gene>
<evidence type="ECO:0000256" key="10">
    <source>
        <dbReference type="ARBA" id="ARBA00023098"/>
    </source>
</evidence>
<feature type="region of interest" description="C-terminal hotdog fold" evidence="13">
    <location>
        <begin position="3820"/>
        <end position="3959"/>
    </location>
</feature>
<dbReference type="InterPro" id="IPR036736">
    <property type="entry name" value="ACP-like_sf"/>
</dbReference>
<dbReference type="InterPro" id="IPR036291">
    <property type="entry name" value="NAD(P)-bd_dom_sf"/>
</dbReference>
<dbReference type="FunFam" id="3.40.47.10:FF:000019">
    <property type="entry name" value="Polyketide synthase type I"/>
    <property type="match status" value="2"/>
</dbReference>
<dbReference type="SMART" id="SM00825">
    <property type="entry name" value="PKS_KS"/>
    <property type="match status" value="2"/>
</dbReference>
<dbReference type="PROSITE" id="PS50075">
    <property type="entry name" value="CARRIER"/>
    <property type="match status" value="3"/>
</dbReference>
<dbReference type="Pfam" id="PF00109">
    <property type="entry name" value="ketoacyl-synt"/>
    <property type="match status" value="2"/>
</dbReference>
<dbReference type="Gene3D" id="3.30.559.30">
    <property type="entry name" value="Nonribosomal peptide synthetase, condensation domain"/>
    <property type="match status" value="1"/>
</dbReference>
<evidence type="ECO:0000256" key="11">
    <source>
        <dbReference type="ARBA" id="ARBA00023268"/>
    </source>
</evidence>
<proteinExistence type="inferred from homology"/>
<dbReference type="SUPFAM" id="SSF56801">
    <property type="entry name" value="Acetyl-CoA synthetase-like"/>
    <property type="match status" value="1"/>
</dbReference>
<dbReference type="InterPro" id="IPR023213">
    <property type="entry name" value="CAT-like_dom_sf"/>
</dbReference>
<dbReference type="PANTHER" id="PTHR43775">
    <property type="entry name" value="FATTY ACID SYNTHASE"/>
    <property type="match status" value="1"/>
</dbReference>
<keyword evidence="19" id="KW-1185">Reference proteome</keyword>
<dbReference type="SMART" id="SM01294">
    <property type="entry name" value="PKS_PP_betabranch"/>
    <property type="match status" value="1"/>
</dbReference>
<dbReference type="GO" id="GO:0071766">
    <property type="term" value="P:Actinobacterium-type cell wall biogenesis"/>
    <property type="evidence" value="ECO:0007669"/>
    <property type="project" value="UniProtKB-ARBA"/>
</dbReference>
<evidence type="ECO:0000256" key="5">
    <source>
        <dbReference type="ARBA" id="ARBA00022553"/>
    </source>
</evidence>
<dbReference type="InterPro" id="IPR010037">
    <property type="entry name" value="FkbH_domain"/>
</dbReference>
<feature type="active site" description="Proton acceptor; for dehydratase activity" evidence="13">
    <location>
        <position position="3719"/>
    </location>
</feature>
<dbReference type="InterPro" id="IPR009081">
    <property type="entry name" value="PP-bd_ACP"/>
</dbReference>
<dbReference type="Gene3D" id="3.10.129.110">
    <property type="entry name" value="Polyketide synthase dehydratase"/>
    <property type="match status" value="2"/>
</dbReference>
<dbReference type="InterPro" id="IPR020806">
    <property type="entry name" value="PKS_PP-bd"/>
</dbReference>
<dbReference type="InterPro" id="IPR014031">
    <property type="entry name" value="Ketoacyl_synth_C"/>
</dbReference>
<accession>A0A3M2L8Q8</accession>
<dbReference type="Pfam" id="PF00698">
    <property type="entry name" value="Acyl_transf_1"/>
    <property type="match status" value="2"/>
</dbReference>
<dbReference type="Pfam" id="PF02801">
    <property type="entry name" value="Ketoacyl-synt_C"/>
    <property type="match status" value="2"/>
</dbReference>
<dbReference type="InterPro" id="IPR001242">
    <property type="entry name" value="Condensation_dom"/>
</dbReference>
<dbReference type="InterPro" id="IPR020845">
    <property type="entry name" value="AMP-binding_CS"/>
</dbReference>
<dbReference type="SMART" id="SM00829">
    <property type="entry name" value="PKS_ER"/>
    <property type="match status" value="1"/>
</dbReference>
<dbReference type="InterPro" id="IPR000873">
    <property type="entry name" value="AMP-dep_synth/lig_dom"/>
</dbReference>
<name>A0A3M2L8Q8_9NOCA</name>
<feature type="compositionally biased region" description="Low complexity" evidence="14">
    <location>
        <begin position="602"/>
        <end position="614"/>
    </location>
</feature>
<dbReference type="EMBL" id="RFFH01000003">
    <property type="protein sequence ID" value="RMI33426.1"/>
    <property type="molecule type" value="Genomic_DNA"/>
</dbReference>
<dbReference type="SUPFAM" id="SSF52777">
    <property type="entry name" value="CoA-dependent acyltransferases"/>
    <property type="match status" value="2"/>
</dbReference>
<dbReference type="InterPro" id="IPR016035">
    <property type="entry name" value="Acyl_Trfase/lysoPLipase"/>
</dbReference>
<feature type="region of interest" description="N-terminal hotdog fold" evidence="13">
    <location>
        <begin position="3687"/>
        <end position="3808"/>
    </location>
</feature>
<dbReference type="InterPro" id="IPR040097">
    <property type="entry name" value="FAAL/FAAC"/>
</dbReference>
<dbReference type="PROSITE" id="PS52019">
    <property type="entry name" value="PKS_MFAS_DH"/>
    <property type="match status" value="2"/>
</dbReference>
<dbReference type="PANTHER" id="PTHR43775:SF51">
    <property type="entry name" value="INACTIVE PHENOLPHTHIOCEROL SYNTHESIS POLYKETIDE SYNTHASE TYPE I PKS1-RELATED"/>
    <property type="match status" value="1"/>
</dbReference>
<comment type="similarity">
    <text evidence="3">Belongs to the ATP-dependent AMP-binding enzyme family.</text>
</comment>
<dbReference type="Gene3D" id="3.40.366.10">
    <property type="entry name" value="Malonyl-Coenzyme A Acyl Carrier Protein, domain 2"/>
    <property type="match status" value="2"/>
</dbReference>
<dbReference type="UniPathway" id="UPA00011"/>
<dbReference type="GO" id="GO:0031177">
    <property type="term" value="F:phosphopantetheine binding"/>
    <property type="evidence" value="ECO:0007669"/>
    <property type="project" value="InterPro"/>
</dbReference>
<reference evidence="18 19" key="1">
    <citation type="submission" date="2018-10" db="EMBL/GenBank/DDBJ databases">
        <title>Isolation from cow dung.</title>
        <authorList>
            <person name="Ling L."/>
        </authorList>
    </citation>
    <scope>NUCLEOTIDE SEQUENCE [LARGE SCALE GENOMIC DNA]</scope>
    <source>
        <strain evidence="18 19">NEAU-LL90</strain>
    </source>
</reference>
<dbReference type="Pfam" id="PF21089">
    <property type="entry name" value="PKS_DH_N"/>
    <property type="match status" value="2"/>
</dbReference>
<keyword evidence="4" id="KW-0596">Phosphopantetheine</keyword>
<evidence type="ECO:0000313" key="19">
    <source>
        <dbReference type="Proteomes" id="UP000279275"/>
    </source>
</evidence>
<dbReference type="FunFam" id="3.40.50.12780:FF:000013">
    <property type="entry name" value="Long-chain-fatty-acid--AMP ligase FadD32"/>
    <property type="match status" value="1"/>
</dbReference>
<sequence length="5509" mass="573840">MYRSLVELFMLHADKRPDDRAFRYLEEGEVDGPSVDLTYADLGRRSTAIGAELAVRGLAGQRALLLYPPGLDFVTGFFGCLAAGVVAVPMPLPELREFDRGLRRLRQVVDDASAVAVLTTGPVVAAVRENLTEFPQLAALTWIATDEIGDEMAREWQDPGAGPDTVAFLQYTSGSTSAPRGVIVTHENLLDNQRAIAESFGHTPERVAACDRSLFVSWLPMYHDMGLIGPVLHNVYQGADSVLMAPHHFLQRPERWLRAVSAHRVHTSGAPNFGYELALRRATPQLLDELDLSHWRAAFNGAEPVRAGTLTRFAEVFGAAGFRAAAALPVYGLAEATLLVTGAAIDRTPTLLPRAGGTDLVGVGTPPTGISVVIADPDTATEVPDGTEGEIWVAGASVAQGYLGDPERSRDTFGARLTDGRTGFLRTGDLGLRQAGELFVTGRRKDLLIIDGRNHYPQDIELTVEGADPRVRPGCVGAFSVDTAAGERVVVTAEVKVSDAEQLLAVEDAVRAAVSTQHDLGVTVILLQPRTIPKTSSGKIQRQACRAGYLAGTLAVVEPTGAPVPASDDSGQDPARGGAAAAGVDAAQPTTVRQTGDLGPHSDSSQGSGTAQSGQRTDAWLRSWLLEQVAARTGVAVARLDADRPLAELGLGSRGLVELMVELSAVTGSELEPSMVFDHPTIAKLAAAVAGIPAPTVATAAAGSTDPIAIVSLACRFPGAPDPDALWQLLVEGRDVTADVPDGRWDTSGLYNNDSTVAGTAYSLRGGYLDGIDGFDAAFFGIGPAEAAAMDPQQRLALQVAWEAVERAGIDPKTLSGSTTGVYLGCYHSGYLAGAELDQLDGHVATGQATSVVSGRIAYTLGLQGPAVTVDTACSSSLVAVHQAVQALRAGECDAALAGGVSLLVTPNAHVEFSRLQALSPSGRCSAFGADADGMVWAEGCGVVLLKRLPDALRDGDSIHAVLRGTAVNQDGRSQGLTAPSGPAQERVVRAALAAAGLDPADLDYIEAHGTGTTLGDPIEARALARVFGPGREHGTPVGLGSLKTNLGHLQAAAGVAGLIKTVLALTHETLPATLHAAAPTTQLDWAASGLALQSEARPWPRGRRARRAGVSSFGLSGTNAHAIIEEAPVVRGSNGNDVVAVGESSGPGLGGVSIDAGDVMHPESRRGDSAPPPQLVPMSARSQVSLRAQAARLAGALRARPDLELSTVVRTLALRRSHFEWRAGIVAGDRAELLRGLDALGADREDSDVVVGAQPALGSGGVAFVCPGQGSQWAGMARDLLDGNPVFRGEFERCDAVIRALAGWSAADVLRAGPEAPSLDRDDVVQPVLFAVMVSLGAVWRSNGVIPAAVVGHSQGEIAAAYLAGALSLRDAVTVVVLRSRALPAVAGTGRMAVVGAAAADLAPRLAATGGLVEVAAINSSRSTVVAGDPAALRALLADVADDGIFTRELPVDYASHTERIEPLRAGLLADLAGISTTPTGVQWYSTVTTEPVTAALDTEYWYHNLREPVRFADTVARMMADGIRCFVELSPHPAMLTALEAVAAEHLHEIVAAGSLRRDHDGGRSLERNLAHLYTGGLPVDWAGRVGAGEWAELPTYAWDNRSYWRAPARRTGGSALDALTHPILDAVLTHPDTGGVTVTGRVSAAALPWLRDHTVAGAVLVPGAAFVELVVRAGDTVGAGVLRELILHAPLPGDTDRELQISLGAETDGSRDLTVHSRAVGEPDWVLHARGSVGAGATRSSEPGFDWRPAESLPVEELYAELTERGYGYGPAFRGLRAAWRDGADVCAEVVLPASVAAAAPDYGVHPALLDAALHAIAYLDLPAAPGTVLVPYSWAGVTLSAVGAATVRVRLTPLGPDRVRVLLADHTGATVAVVEELTLRALAAAALPGATTGTDDGLFTVQWERIPAPSASGSAEPTVLDLRRAETSDSPAESGSLLEAVHDNAGSVLRWVQEQLAAGDAPLVVVTHGAVAAGDGDDVPNLTHAPVWGLLRSAQNEYPGRIFLVDVDQWSDAGRAAEIATSTAEPQLAMRRDALYVPRLRRGVPGTLGSVELTREPGWQVRIAGTGELNGDNVAAVAVPERAPAAGEVRVAVRATGVNFRDVATALGMVGEDPAAVCGEGAGIVVAGDGFAPGTRVFGLLPGAGPDLVADSRTLAVLPRSWSFRDGAAVPAVFLSAWYGLCELARLAPGETVLVHAATGGVGMAAVQIARLRGAEVFVTAHRSKWAVLRAQGFDAAHIADSRSLDFEDAVRAATGGRGVDVVLGSLAGEFVDASLRLLAPGGRYAELGKTDLRDPVQVAADYPGVRHLPFSLPDLDPALIGRMLAELTELFEDGELTPIPVSAWDIRRTPQVLRQLSEARHIGKNVLTLPPSFDPNGTVLITGGTGALGAALARHLVTAHGARNLLLLSRSGSAAAGADELVAELAAAGATVRTVAGDASSRAVLTDALATIPAAHPLTAVVHAAGVLDDTTFDSVTPERLRAVLAAKVDAAWHLHQLTVEHELSAFVLFSSLAGLLGGAGQANYAAANSFLDALAQYRAHRGLPATTIAWGLWETDGGMTGHLSDQDRSRLRRGGVTPLTTADGLALFDRAWTIGAPLVAAARLDAAALAESGPALLRGLAPTRRRSVDAAPAAGGLAGRLAGRTRAEQEDMLLALVVDSAAAVLGHPAGTSLHADYTFKELGFDSLGAVEFRNRLQRAVPVKLAATAVFDYPTPRALARQLRTELAPAEAAETAAAQPVPATAPESEDPIVIVGVGCRYPGGIAAMDDLWQVVAQGGEVLGDFPADRGWDLDGLYDPDPATPGTTYATAGGFLSEVADFDATFFRITPREALAMDPQQRLMLEITWEALEHAGIDPAALAGSTTGVYTGVTYADYAARLAGRAPDDVEAYLGESSTVSVASGRVAYTLGLEGPAVTVDTACSSSLVALHLAAQALRAGECSLALAGGVTVMSSPGLLIGFARQRGLSADGRCKAFADAADGTGFAEGAGVLVLERLSAARAAGHPVLAVLAGSALNQDGASNGMAAPNGPAQQRVIRAALANAGLRAADIDAVEAHGTGTALGDPIEAQALLATYGQDRPANRPLRLGSVKSNLGHTQAAAGVAGVIKMIAALQHETLPATLHVDAPTRHVDWAAGSVELLTTAQRWPRTDRPRRAGISGFGISGTNAHVILAEPPADSGDEALVEGGPRPVGRAAVRGSQQAADPGSATFTDSLANAADRQPLPVTPWLLSGIGAAAVAAQAQRLRDRLEHEPGFDPGIVARTLAGRTRFPDTAVVVGRNRAEFLDGLQAVATGSPAPQVVVGRTAAPSALGPVFVYPGHGAQWAGMAVELLDTSPLFAERMRECADVLAEFVDWSLLDVLRGAPGAPPLERLDVVQPVLFAVTVALTRLWEASGVRPAAVIGHSQGEIVAAHIAGALSLRDAAALMTARGRVLAPLAGRGGMAAVALPEAAVRARLTEFDGRLTVGAVNSPAATVVTGDLDDIERFLAACRADGVRAKRVPIEFASHSAHVDILEPEIRAALRGFPVAATEITLISTVTGAEHDPADLDGEHWYRNVRDRVRFADAVRTAHRLGYREFVEISPRPVLAAAIAETVDDLDPAAVVSVIGTLRRDDADLAAFLRSTARARLAGLPVAWSYGSGPRMSLPTYAFQRSRYWLEPRAVPDSDLGSAGLDAADHPFLSAVVPQLDSDGLTLTGLVSVARQPWLADHEVAGTVLLAGTGLVELALRAGEEAECPDLAELVLQAPMPIPADGLRLHVSVGEPDGTGRRPVTVRSAAPGAGTWTVHATGLLAPAEPAAEPAVLEWPPAQAIPIDVTDLYDRLADRGYHYGPAFRGLVRAWRAAADPATVFADIALPAQFDASGYRMHPAVLDAALHALALTEGGDPDALLIPLAWSGIRLYATGAAALRVRITRTGPEAATLTALDPAGRSVLEAESIVLRPISPSDLAPRAEDLYTLQWQPIPPDSGATATVPALAHRSADGDRPTATPPDAGPKVELLAVPAGDTAAAVHHATATALAALQRVAATEGTTLIVVTHGAVDLPGAALEDLAGAAVWGLVRSAQSEYPGRFVLVDTDIEVDAAAVLAAGEPQLVIRDGVVYVARLARAAAAAPGQLSGTVLLTGAFGGVGAALARHLVTGHGITRLALTGRRGAETPGAAELAAELTAAGAEVTLEACDLTDRDAVAALLERTRPQVVVHAAGVLDDGTLATLTPERLSKVLRPKVDGALHVHELTAGEPVTLVLLSSLAGIAGGPGQANYAAANTFLDGLAAYRRARGLPGQSHAWGLWQVGLAATLGGGDRARLARVGLRPMSDAEGAALFDAALGVDAATVVPARLDLGALRARPAVPAVFAGLVRPRRRVAGTVTDATITVAPGDLDETTALNLIRDLTARVIGNPDQGSIDPHGTFQQLGFDSLMAVELRNALRAATGITLPVTAIFDHPSPVELAEVLRGAAGGATENAAEPVPSAEVPATQSFPATRDVMRLLRSGHGIPAVAHAVGLAIRLRTPIDATGLDLLLRRLAARHAALRTAIPSTPRGRELVVHREPQGPLLRHRRVAELTDAGAAEYLRTLLEPEFDLAVSPLWRFEFIESDSGAQVLVFGAHHGVADAQSLLLVAAEIDTELSGTALPGETTNVDLLRLLDAQQEPSRPAADLAEWRAAFVGSRRLDRAVARPPRSYRAGTQVLPLPEGLFDRATERARELGVTPAAVFLGALQLLLAARREVDRFVLAVPVDTRLHVDAMRGIGYYGVPVPYPGQVDAGDTAATVLRRTAERLRRLLTAGASFSDTLAVLATQGLHRPDAPMVEVYFNFLRSPAGFDHVDILPVGIGYSDLDIMVTAMPDLGSISFTYNHDIIDDRAATLFGTDYIAALTAVVANPDIAATAVLPAASNGLAHNGIARTAVTGDTPITPGPDLAADRTTESPGLVAEPDTRASASGTLSDPGGEPALVSSGAADAGPDEAVAAPRRPAPVVALAAGFALGNLPALCRIAFADSVIGGAVEVAEAPYHQVLAALRDPMGVFAAAETKVGVVLLRAVDLVRFGEIDDDALAELAQAYPAAVGAVTERARIPMVVGFLPSAELEPRLADWERQVAARLRDLPGVAVLDADDWTRVHAVAEPFDRHTDALAHLPFGAEFQAAIALTLAEVVREVTATPPKVIAVDGDETLWGGVAAEAGPDGVDLGGARAVLARRLLQWRAAGVLLVLISNNDEATVRAVLEQPDSLLRAEHFAVLSAGWEPKSRRLAAAADELRLGVDSFLFLDDNPVEVAAMRAALPQVLTVTCPPADRLAAFLHRLWPMHPIAATAEDAARAEFYQQQRLRDQARAATDFADFLAGLDLQVDIAALTDDTAERSAQLIRRTNQFTLRKVADGELDRWRADGEVFTAHVRDRFGDYGQVGVLAVRQDEQTLLVQGWQLSCRALGRGVEENLLAFLADRADTLGCTGVRLIAHHTTRNVPARTLLAGLGGGDLDDPVLDTTVTPERLRAFRSWER</sequence>
<protein>
    <submittedName>
        <fullName evidence="18">SDR family NAD(P)-dependent oxidoreductase</fullName>
    </submittedName>
</protein>
<dbReference type="Gene3D" id="1.10.1200.10">
    <property type="entry name" value="ACP-like"/>
    <property type="match status" value="3"/>
</dbReference>
<feature type="domain" description="PKS/mFAS DH" evidence="17">
    <location>
        <begin position="3687"/>
        <end position="3959"/>
    </location>
</feature>
<dbReference type="Pfam" id="PF00501">
    <property type="entry name" value="AMP-binding"/>
    <property type="match status" value="1"/>
</dbReference>
<dbReference type="SUPFAM" id="SSF52151">
    <property type="entry name" value="FabD/lysophospholipase-like"/>
    <property type="match status" value="2"/>
</dbReference>
<dbReference type="PROSITE" id="PS00012">
    <property type="entry name" value="PHOSPHOPANTETHEINE"/>
    <property type="match status" value="1"/>
</dbReference>
<dbReference type="Gene3D" id="3.30.300.30">
    <property type="match status" value="1"/>
</dbReference>
<feature type="domain" description="Carrier" evidence="15">
    <location>
        <begin position="619"/>
        <end position="693"/>
    </location>
</feature>
<dbReference type="InterPro" id="IPR050091">
    <property type="entry name" value="PKS_NRPS_Biosynth_Enz"/>
</dbReference>
<dbReference type="Gene3D" id="3.40.50.720">
    <property type="entry name" value="NAD(P)-binding Rossmann-like Domain"/>
    <property type="match status" value="4"/>
</dbReference>
<keyword evidence="9" id="KW-0276">Fatty acid metabolism</keyword>
<evidence type="ECO:0000259" key="17">
    <source>
        <dbReference type="PROSITE" id="PS52019"/>
    </source>
</evidence>
<feature type="compositionally biased region" description="Low complexity" evidence="14">
    <location>
        <begin position="575"/>
        <end position="587"/>
    </location>
</feature>
<dbReference type="FunFam" id="1.10.1200.10:FF:000007">
    <property type="entry name" value="Probable polyketide synthase pks17"/>
    <property type="match status" value="1"/>
</dbReference>
<feature type="region of interest" description="N-terminal hotdog fold" evidence="13">
    <location>
        <begin position="1624"/>
        <end position="1743"/>
    </location>
</feature>
<evidence type="ECO:0000256" key="2">
    <source>
        <dbReference type="ARBA" id="ARBA00005189"/>
    </source>
</evidence>
<comment type="caution">
    <text evidence="18">The sequence shown here is derived from an EMBL/GenBank/DDBJ whole genome shotgun (WGS) entry which is preliminary data.</text>
</comment>
<feature type="domain" description="Ketosynthase family 3 (KS3)" evidence="16">
    <location>
        <begin position="705"/>
        <end position="1127"/>
    </location>
</feature>
<evidence type="ECO:0000256" key="14">
    <source>
        <dbReference type="SAM" id="MobiDB-lite"/>
    </source>
</evidence>
<dbReference type="InterPro" id="IPR055123">
    <property type="entry name" value="SpnB-like_Rossmann"/>
</dbReference>
<dbReference type="InterPro" id="IPR018201">
    <property type="entry name" value="Ketoacyl_synth_AS"/>
</dbReference>
<dbReference type="InterPro" id="IPR011032">
    <property type="entry name" value="GroES-like_sf"/>
</dbReference>
<dbReference type="Gene3D" id="3.30.559.10">
    <property type="entry name" value="Chloramphenicol acetyltransferase-like domain"/>
    <property type="match status" value="1"/>
</dbReference>
<dbReference type="InterPro" id="IPR014030">
    <property type="entry name" value="Ketoacyl_synth_N"/>
</dbReference>
<dbReference type="Gene3D" id="3.90.180.10">
    <property type="entry name" value="Medium-chain alcohol dehydrogenases, catalytic domain"/>
    <property type="match status" value="1"/>
</dbReference>
<feature type="active site" description="Proton acceptor; for dehydratase activity" evidence="13">
    <location>
        <position position="1656"/>
    </location>
</feature>
<keyword evidence="6" id="KW-0436">Ligase</keyword>
<dbReference type="OrthoDB" id="4516163at2"/>
<keyword evidence="11" id="KW-0511">Multifunctional enzyme</keyword>
<dbReference type="Proteomes" id="UP000279275">
    <property type="component" value="Unassembled WGS sequence"/>
</dbReference>
<comment type="pathway">
    <text evidence="2">Lipid metabolism.</text>
</comment>
<feature type="region of interest" description="C-terminal hotdog fold" evidence="13">
    <location>
        <begin position="1753"/>
        <end position="1892"/>
    </location>
</feature>
<dbReference type="InterPro" id="IPR020841">
    <property type="entry name" value="PKS_Beta-ketoAc_synthase_dom"/>
</dbReference>
<keyword evidence="7" id="KW-0808">Transferase</keyword>
<dbReference type="SUPFAM" id="SSF56784">
    <property type="entry name" value="HAD-like"/>
    <property type="match status" value="1"/>
</dbReference>
<keyword evidence="10" id="KW-0443">Lipid metabolism</keyword>
<keyword evidence="8" id="KW-0677">Repeat</keyword>
<dbReference type="InterPro" id="IPR001227">
    <property type="entry name" value="Ac_transferase_dom_sf"/>
</dbReference>
<dbReference type="NCBIfam" id="TIGR01681">
    <property type="entry name" value="HAD-SF-IIIC"/>
    <property type="match status" value="1"/>
</dbReference>
<evidence type="ECO:0000256" key="3">
    <source>
        <dbReference type="ARBA" id="ARBA00006432"/>
    </source>
</evidence>
<dbReference type="InterPro" id="IPR042099">
    <property type="entry name" value="ANL_N_sf"/>
</dbReference>
<evidence type="ECO:0000256" key="8">
    <source>
        <dbReference type="ARBA" id="ARBA00022737"/>
    </source>
</evidence>
<dbReference type="Gene3D" id="3.40.50.1110">
    <property type="entry name" value="SGNH hydrolase"/>
    <property type="match status" value="1"/>
</dbReference>
<dbReference type="PROSITE" id="PS00606">
    <property type="entry name" value="KS3_1"/>
    <property type="match status" value="2"/>
</dbReference>
<evidence type="ECO:0000256" key="7">
    <source>
        <dbReference type="ARBA" id="ARBA00022679"/>
    </source>
</evidence>
<evidence type="ECO:0000256" key="13">
    <source>
        <dbReference type="PROSITE-ProRule" id="PRU01363"/>
    </source>
</evidence>
<dbReference type="InterPro" id="IPR057326">
    <property type="entry name" value="KR_dom"/>
</dbReference>
<feature type="compositionally biased region" description="Low complexity" evidence="14">
    <location>
        <begin position="4968"/>
        <end position="4978"/>
    </location>
</feature>
<feature type="active site" description="Proton donor; for dehydratase activity" evidence="13">
    <location>
        <position position="3882"/>
    </location>
</feature>
<dbReference type="SUPFAM" id="SSF50129">
    <property type="entry name" value="GroES-like"/>
    <property type="match status" value="1"/>
</dbReference>
<dbReference type="Pfam" id="PF23024">
    <property type="entry name" value="AMP-dom_DIP2-like"/>
    <property type="match status" value="1"/>
</dbReference>
<organism evidence="18 19">
    <name type="scientific">Nocardia stercoris</name>
    <dbReference type="NCBI Taxonomy" id="2483361"/>
    <lineage>
        <taxon>Bacteria</taxon>
        <taxon>Bacillati</taxon>
        <taxon>Actinomycetota</taxon>
        <taxon>Actinomycetes</taxon>
        <taxon>Mycobacteriales</taxon>
        <taxon>Nocardiaceae</taxon>
        <taxon>Nocardia</taxon>
    </lineage>
</organism>
<evidence type="ECO:0000256" key="4">
    <source>
        <dbReference type="ARBA" id="ARBA00022450"/>
    </source>
</evidence>
<evidence type="ECO:0000259" key="15">
    <source>
        <dbReference type="PROSITE" id="PS50075"/>
    </source>
</evidence>
<dbReference type="SMART" id="SM00826">
    <property type="entry name" value="PKS_DH"/>
    <property type="match status" value="2"/>
</dbReference>
<dbReference type="SMART" id="SM00823">
    <property type="entry name" value="PKS_PP"/>
    <property type="match status" value="3"/>
</dbReference>
<dbReference type="GO" id="GO:0006633">
    <property type="term" value="P:fatty acid biosynthetic process"/>
    <property type="evidence" value="ECO:0007669"/>
    <property type="project" value="InterPro"/>
</dbReference>
<dbReference type="CDD" id="cd08956">
    <property type="entry name" value="KR_3_FAS_SDR_x"/>
    <property type="match status" value="2"/>
</dbReference>
<evidence type="ECO:0000259" key="16">
    <source>
        <dbReference type="PROSITE" id="PS52004"/>
    </source>
</evidence>
<feature type="active site" description="Proton donor; for dehydratase activity" evidence="13">
    <location>
        <position position="1814"/>
    </location>
</feature>
<evidence type="ECO:0000256" key="12">
    <source>
        <dbReference type="ARBA" id="ARBA00023315"/>
    </source>
</evidence>
<dbReference type="GO" id="GO:0004315">
    <property type="term" value="F:3-oxoacyl-[acyl-carrier-protein] synthase activity"/>
    <property type="evidence" value="ECO:0007669"/>
    <property type="project" value="InterPro"/>
</dbReference>
<feature type="domain" description="Carrier" evidence="15">
    <location>
        <begin position="2654"/>
        <end position="2732"/>
    </location>
</feature>
<dbReference type="Pfam" id="PF00550">
    <property type="entry name" value="PP-binding"/>
    <property type="match status" value="3"/>
</dbReference>
<dbReference type="InterPro" id="IPR010033">
    <property type="entry name" value="HAD_SF_ppase_IIIC"/>
</dbReference>
<dbReference type="InterPro" id="IPR020807">
    <property type="entry name" value="PKS_DH"/>
</dbReference>
<dbReference type="Gene3D" id="3.40.50.1000">
    <property type="entry name" value="HAD superfamily/HAD-like"/>
    <property type="match status" value="1"/>
</dbReference>
<dbReference type="InterPro" id="IPR023214">
    <property type="entry name" value="HAD_sf"/>
</dbReference>
<dbReference type="SUPFAM" id="SSF51735">
    <property type="entry name" value="NAD(P)-binding Rossmann-fold domains"/>
    <property type="match status" value="5"/>
</dbReference>
<dbReference type="SUPFAM" id="SSF55048">
    <property type="entry name" value="Probable ACP-binding domain of malonyl-CoA ACP transacylase"/>
    <property type="match status" value="2"/>
</dbReference>
<dbReference type="CDD" id="cd05195">
    <property type="entry name" value="enoyl_red"/>
    <property type="match status" value="1"/>
</dbReference>
<dbReference type="Pfam" id="PF16197">
    <property type="entry name" value="KAsynt_C_assoc"/>
    <property type="match status" value="1"/>
</dbReference>